<dbReference type="PANTHER" id="PTHR35701">
    <property type="entry name" value="OS11G0148400 PROTEIN"/>
    <property type="match status" value="1"/>
</dbReference>
<accession>A0A3L6FQA0</accession>
<feature type="domain" description="Synergin gamma C-terminal" evidence="1">
    <location>
        <begin position="250"/>
        <end position="317"/>
    </location>
</feature>
<gene>
    <name evidence="2" type="primary">HEI10_4</name>
    <name evidence="2" type="ORF">Zm00014a_007939</name>
</gene>
<organism evidence="2">
    <name type="scientific">Zea mays</name>
    <name type="common">Maize</name>
    <dbReference type="NCBI Taxonomy" id="4577"/>
    <lineage>
        <taxon>Eukaryota</taxon>
        <taxon>Viridiplantae</taxon>
        <taxon>Streptophyta</taxon>
        <taxon>Embryophyta</taxon>
        <taxon>Tracheophyta</taxon>
        <taxon>Spermatophyta</taxon>
        <taxon>Magnoliopsida</taxon>
        <taxon>Liliopsida</taxon>
        <taxon>Poales</taxon>
        <taxon>Poaceae</taxon>
        <taxon>PACMAD clade</taxon>
        <taxon>Panicoideae</taxon>
        <taxon>Andropogonodae</taxon>
        <taxon>Andropogoneae</taxon>
        <taxon>Tripsacinae</taxon>
        <taxon>Zea</taxon>
    </lineage>
</organism>
<dbReference type="Pfam" id="PF25999">
    <property type="entry name" value="SYNRG_C"/>
    <property type="match status" value="1"/>
</dbReference>
<name>A0A3L6FQA0_MAIZE</name>
<evidence type="ECO:0000259" key="1">
    <source>
        <dbReference type="Pfam" id="PF25999"/>
    </source>
</evidence>
<dbReference type="PANTHER" id="PTHR35701:SF1">
    <property type="entry name" value="OS11G0148400 PROTEIN"/>
    <property type="match status" value="1"/>
</dbReference>
<evidence type="ECO:0000313" key="2">
    <source>
        <dbReference type="EMBL" id="PWZ37022.1"/>
    </source>
</evidence>
<dbReference type="InterPro" id="IPR059024">
    <property type="entry name" value="SYNRG_C"/>
</dbReference>
<dbReference type="EMBL" id="NCVQ01000003">
    <property type="protein sequence ID" value="PWZ37022.1"/>
    <property type="molecule type" value="Genomic_DNA"/>
</dbReference>
<proteinExistence type="predicted"/>
<reference evidence="2" key="1">
    <citation type="journal article" date="2018" name="Nat. Genet.">
        <title>Extensive intraspecific gene order and gene structural variations between Mo17 and other maize genomes.</title>
        <authorList>
            <person name="Sun S."/>
            <person name="Zhou Y."/>
            <person name="Chen J."/>
            <person name="Shi J."/>
            <person name="Zhao H."/>
            <person name="Zhao H."/>
            <person name="Song W."/>
            <person name="Zhang M."/>
            <person name="Cui Y."/>
            <person name="Dong X."/>
            <person name="Liu H."/>
            <person name="Ma X."/>
            <person name="Jiao Y."/>
            <person name="Wang B."/>
            <person name="Wei X."/>
            <person name="Stein J.C."/>
            <person name="Glaubitz J.C."/>
            <person name="Lu F."/>
            <person name="Yu G."/>
            <person name="Liang C."/>
            <person name="Fengler K."/>
            <person name="Li B."/>
            <person name="Rafalski A."/>
            <person name="Schnable P.S."/>
            <person name="Ware D.H."/>
            <person name="Buckler E.S."/>
            <person name="Lai J."/>
        </authorList>
    </citation>
    <scope>NUCLEOTIDE SEQUENCE [LARGE SCALE GENOMIC DNA]</scope>
    <source>
        <tissue evidence="2">Seedling</tissue>
    </source>
</reference>
<comment type="caution">
    <text evidence="2">The sequence shown here is derived from an EMBL/GenBank/DDBJ whole genome shotgun (WGS) entry which is preliminary data.</text>
</comment>
<sequence length="318" mass="35709">MSGYGSCSGDRCDLDLRGGSEFDENLLRKVFELYYENGLLDLSYAPDVGDYLVYEDTSFVPGNKDQAPIPEGMMGTEVEKRLNGQTIAYYLVLKQCLNQVRPETFKLFPTTFDGADDARKILNNDGTCPICDQVLSKSHMKPMDINPGDDWRNKRIYLPGNPQVPGFIPTEKPTTFDSCAPLIATHPLEVGRSSSMNKFRLWRSLVIGWIISATHNSGLTMTFVATEDTYIAVELYKLSVSTLDLLKLASKEEQGAYVGAWYNMLLSCAQELKHGVALWQEFYHANVCDRVVYEGGHYLIALGETYRVAHILYLSFSV</sequence>
<dbReference type="Proteomes" id="UP000251960">
    <property type="component" value="Chromosome 2"/>
</dbReference>
<dbReference type="AlphaFoldDB" id="A0A3L6FQA0"/>
<dbReference type="ExpressionAtlas" id="A0A3L6FQA0">
    <property type="expression patterns" value="baseline and differential"/>
</dbReference>
<protein>
    <submittedName>
        <fullName evidence="2">E3 ubiquitin-protein ligase CCNB1IP1</fullName>
    </submittedName>
</protein>